<comment type="catalytic activity">
    <reaction evidence="3">
        <text>glycyl-tRNA(Ala) + H2O = tRNA(Ala) + glycine + H(+)</text>
        <dbReference type="Rhea" id="RHEA:53744"/>
        <dbReference type="Rhea" id="RHEA-COMP:9657"/>
        <dbReference type="Rhea" id="RHEA-COMP:13640"/>
        <dbReference type="ChEBI" id="CHEBI:15377"/>
        <dbReference type="ChEBI" id="CHEBI:15378"/>
        <dbReference type="ChEBI" id="CHEBI:57305"/>
        <dbReference type="ChEBI" id="CHEBI:78442"/>
        <dbReference type="ChEBI" id="CHEBI:78522"/>
        <dbReference type="EC" id="3.1.1.96"/>
    </reaction>
</comment>
<dbReference type="InterPro" id="IPR018731">
    <property type="entry name" value="Atg13_N"/>
</dbReference>
<accession>A0A9W7XN29</accession>
<dbReference type="Pfam" id="PF10033">
    <property type="entry name" value="ATG13"/>
    <property type="match status" value="1"/>
</dbReference>
<dbReference type="Gene3D" id="3.30.900.10">
    <property type="entry name" value="HORMA domain"/>
    <property type="match status" value="1"/>
</dbReference>
<comment type="similarity">
    <text evidence="1 6">Belongs to the ATG13 family. Fungi subfamily.</text>
</comment>
<feature type="domain" description="Autophagy-related protein 13 N-terminal" evidence="8">
    <location>
        <begin position="6"/>
        <end position="104"/>
    </location>
</feature>
<dbReference type="GO" id="GO:1990316">
    <property type="term" value="C:Atg1/ULK1 kinase complex"/>
    <property type="evidence" value="ECO:0007669"/>
    <property type="project" value="InterPro"/>
</dbReference>
<evidence type="ECO:0000259" key="8">
    <source>
        <dbReference type="Pfam" id="PF10033"/>
    </source>
</evidence>
<reference evidence="9" key="1">
    <citation type="submission" date="2022-07" db="EMBL/GenBank/DDBJ databases">
        <title>Phylogenomic reconstructions and comparative analyses of Kickxellomycotina fungi.</title>
        <authorList>
            <person name="Reynolds N.K."/>
            <person name="Stajich J.E."/>
            <person name="Barry K."/>
            <person name="Grigoriev I.V."/>
            <person name="Crous P."/>
            <person name="Smith M.E."/>
        </authorList>
    </citation>
    <scope>NUCLEOTIDE SEQUENCE</scope>
    <source>
        <strain evidence="9">NBRC 105413</strain>
    </source>
</reference>
<dbReference type="EC" id="3.1.1.96" evidence="5"/>
<dbReference type="NCBIfam" id="TIGR00256">
    <property type="entry name" value="D-aminoacyl-tRNA deacylase"/>
    <property type="match status" value="1"/>
</dbReference>
<feature type="region of interest" description="Disordered" evidence="7">
    <location>
        <begin position="630"/>
        <end position="703"/>
    </location>
</feature>
<evidence type="ECO:0000256" key="3">
    <source>
        <dbReference type="ARBA" id="ARBA00047676"/>
    </source>
</evidence>
<dbReference type="Pfam" id="PF02580">
    <property type="entry name" value="Tyr_Deacylase"/>
    <property type="match status" value="1"/>
</dbReference>
<keyword evidence="5" id="KW-0378">Hydrolase</keyword>
<protein>
    <recommendedName>
        <fullName evidence="5 6">Multifunctional fusion protein</fullName>
    </recommendedName>
    <domain>
        <recommendedName>
            <fullName evidence="5">D-aminoacyl-tRNA deacylase</fullName>
            <ecNumber evidence="5">3.1.1.96</ecNumber>
        </recommendedName>
    </domain>
    <domain>
        <recommendedName>
            <fullName evidence="6">Autophagy-related protein 13</fullName>
        </recommendedName>
    </domain>
</protein>
<evidence type="ECO:0000313" key="9">
    <source>
        <dbReference type="EMBL" id="KAJ1646588.1"/>
    </source>
</evidence>
<feature type="compositionally biased region" description="Low complexity" evidence="7">
    <location>
        <begin position="198"/>
        <end position="246"/>
    </location>
</feature>
<name>A0A9W7XN29_9FUNG</name>
<feature type="region of interest" description="Disordered" evidence="7">
    <location>
        <begin position="497"/>
        <end position="580"/>
    </location>
</feature>
<dbReference type="PANTHER" id="PTHR10472:SF5">
    <property type="entry name" value="D-AMINOACYL-TRNA DEACYLASE 1"/>
    <property type="match status" value="1"/>
</dbReference>
<comment type="subcellular location">
    <subcellularLocation>
        <location evidence="5">Cytoplasm</location>
    </subcellularLocation>
</comment>
<feature type="compositionally biased region" description="Low complexity" evidence="7">
    <location>
        <begin position="659"/>
        <end position="674"/>
    </location>
</feature>
<comment type="caution">
    <text evidence="9">The sequence shown here is derived from an EMBL/GenBank/DDBJ whole genome shotgun (WGS) entry which is preliminary data.</text>
</comment>
<evidence type="ECO:0000256" key="5">
    <source>
        <dbReference type="RuleBase" id="RU003470"/>
    </source>
</evidence>
<evidence type="ECO:0000256" key="6">
    <source>
        <dbReference type="RuleBase" id="RU361214"/>
    </source>
</evidence>
<dbReference type="GO" id="GO:0051500">
    <property type="term" value="F:D-tyrosyl-tRNA(Tyr) deacylase activity"/>
    <property type="evidence" value="ECO:0007669"/>
    <property type="project" value="TreeGrafter"/>
</dbReference>
<dbReference type="CDD" id="cd00563">
    <property type="entry name" value="Dtyr_deacylase"/>
    <property type="match status" value="1"/>
</dbReference>
<keyword evidence="5" id="KW-0963">Cytoplasm</keyword>
<dbReference type="Gene3D" id="3.50.80.10">
    <property type="entry name" value="D-tyrosyl-tRNA(Tyr) deacylase"/>
    <property type="match status" value="1"/>
</dbReference>
<dbReference type="InterPro" id="IPR023509">
    <property type="entry name" value="DTD-like_sf"/>
</dbReference>
<feature type="region of interest" description="Disordered" evidence="7">
    <location>
        <begin position="446"/>
        <end position="466"/>
    </location>
</feature>
<keyword evidence="5" id="KW-0694">RNA-binding</keyword>
<feature type="compositionally biased region" description="Polar residues" evidence="7">
    <location>
        <begin position="950"/>
        <end position="961"/>
    </location>
</feature>
<evidence type="ECO:0000256" key="4">
    <source>
        <dbReference type="ARBA" id="ARBA00048018"/>
    </source>
</evidence>
<dbReference type="FunFam" id="3.50.80.10:FF:000001">
    <property type="entry name" value="D-aminoacyl-tRNA deacylase"/>
    <property type="match status" value="1"/>
</dbReference>
<dbReference type="EMBL" id="JANBOH010000055">
    <property type="protein sequence ID" value="KAJ1646588.1"/>
    <property type="molecule type" value="Genomic_DNA"/>
</dbReference>
<feature type="region of interest" description="Disordered" evidence="7">
    <location>
        <begin position="198"/>
        <end position="254"/>
    </location>
</feature>
<gene>
    <name evidence="9" type="primary">DTD1</name>
    <name evidence="9" type="ORF">LPJ64_001924</name>
</gene>
<dbReference type="HAMAP" id="MF_00518">
    <property type="entry name" value="Deacylase_Dtd"/>
    <property type="match status" value="1"/>
</dbReference>
<dbReference type="AlphaFoldDB" id="A0A9W7XN29"/>
<feature type="compositionally biased region" description="Polar residues" evidence="7">
    <location>
        <begin position="1142"/>
        <end position="1151"/>
    </location>
</feature>
<feature type="compositionally biased region" description="Polar residues" evidence="7">
    <location>
        <begin position="497"/>
        <end position="513"/>
    </location>
</feature>
<feature type="non-terminal residue" evidence="9">
    <location>
        <position position="1"/>
    </location>
</feature>
<feature type="region of interest" description="Disordered" evidence="7">
    <location>
        <begin position="402"/>
        <end position="431"/>
    </location>
</feature>
<evidence type="ECO:0000256" key="7">
    <source>
        <dbReference type="SAM" id="MobiDB-lite"/>
    </source>
</evidence>
<feature type="compositionally biased region" description="Low complexity" evidence="7">
    <location>
        <begin position="526"/>
        <end position="549"/>
    </location>
</feature>
<keyword evidence="6" id="KW-0072">Autophagy</keyword>
<evidence type="ECO:0000256" key="2">
    <source>
        <dbReference type="ARBA" id="ARBA00009673"/>
    </source>
</evidence>
<dbReference type="InterPro" id="IPR036570">
    <property type="entry name" value="HORMA_dom_sf"/>
</dbReference>
<dbReference type="PANTHER" id="PTHR10472">
    <property type="entry name" value="D-TYROSYL-TRNA TYR DEACYLASE"/>
    <property type="match status" value="1"/>
</dbReference>
<feature type="region of interest" description="Disordered" evidence="7">
    <location>
        <begin position="1120"/>
        <end position="1157"/>
    </location>
</feature>
<comment type="catalytic activity">
    <reaction evidence="4">
        <text>a D-aminoacyl-tRNA + H2O = a tRNA + a D-alpha-amino acid + H(+)</text>
        <dbReference type="Rhea" id="RHEA:13953"/>
        <dbReference type="Rhea" id="RHEA-COMP:10123"/>
        <dbReference type="Rhea" id="RHEA-COMP:10124"/>
        <dbReference type="ChEBI" id="CHEBI:15377"/>
        <dbReference type="ChEBI" id="CHEBI:15378"/>
        <dbReference type="ChEBI" id="CHEBI:59871"/>
        <dbReference type="ChEBI" id="CHEBI:78442"/>
        <dbReference type="ChEBI" id="CHEBI:79333"/>
        <dbReference type="EC" id="3.1.1.96"/>
    </reaction>
</comment>
<organism evidence="9 10">
    <name type="scientific">Coemansia asiatica</name>
    <dbReference type="NCBI Taxonomy" id="1052880"/>
    <lineage>
        <taxon>Eukaryota</taxon>
        <taxon>Fungi</taxon>
        <taxon>Fungi incertae sedis</taxon>
        <taxon>Zoopagomycota</taxon>
        <taxon>Kickxellomycotina</taxon>
        <taxon>Kickxellomycetes</taxon>
        <taxon>Kickxellales</taxon>
        <taxon>Kickxellaceae</taxon>
        <taxon>Coemansia</taxon>
    </lineage>
</organism>
<dbReference type="GO" id="GO:0000049">
    <property type="term" value="F:tRNA binding"/>
    <property type="evidence" value="ECO:0007669"/>
    <property type="project" value="UniProtKB-KW"/>
</dbReference>
<keyword evidence="10" id="KW-1185">Reference proteome</keyword>
<feature type="region of interest" description="Disordered" evidence="7">
    <location>
        <begin position="941"/>
        <end position="961"/>
    </location>
</feature>
<evidence type="ECO:0000313" key="10">
    <source>
        <dbReference type="Proteomes" id="UP001145021"/>
    </source>
</evidence>
<dbReference type="GO" id="GO:0006914">
    <property type="term" value="P:autophagy"/>
    <property type="evidence" value="ECO:0007669"/>
    <property type="project" value="UniProtKB-KW"/>
</dbReference>
<feature type="compositionally biased region" description="Polar residues" evidence="7">
    <location>
        <begin position="684"/>
        <end position="696"/>
    </location>
</feature>
<proteinExistence type="inferred from homology"/>
<feature type="compositionally biased region" description="Low complexity" evidence="7">
    <location>
        <begin position="408"/>
        <end position="431"/>
    </location>
</feature>
<sequence>HLPSPAPDLPRVYKQAIVFFRSLYSFASLLPAVSLGRQLQTANSDNLSLFCSFRTEVTPHNGAIGLDASLTDTEKFLESHALEPVPTPMGLFVMSVQYRRECLFATTAQHSNPLQGSFGAIGTVDDTYFTPTLSSRSGSSFSMPRQTQTQMQVQRHQPAHTPLVQQNLPELTHQRGLSIVSDRSLTMPSVNPFRARPLSLSESSSLPGYLAGDSSSLSRRASGRASSEWGQQGQQQPAVVADAGAVSTSSKTSLRRISLGTRGHAHTFLGSHIASSEPVTGFSNSAYDAAHPDHHAGLGLGTGISGSSNSNGGAIYAARPRSFDQKGTSIAGRLSYSGGGAVDSGSMLHRSVMLRRFGDALSPTEHHKSFDNFTPMSTSTTASASASASASVATSTASRLHNPVDMHSVSGSKSPPKPGVGSARSLSSAGSIGSIAGRSGLGFAPFKSPSLSESPKGTIGGGHSGLDEMVEESLRSGSGSGNGSRRRGYTLGYEASTSTLQSCDQQHHQQIPGSSGGMHQLMTKMSESPSSLGSNGSISHSRGLSSSFGNRRTSMTRRWPSVLANPSAATEGIRGHGAEDNLGLTRRHTIVEGRAWSGNIARPTTAAAQGKIAADEQDIDDFIRMVDSKQPLRMYSRKDPSQSRQAAGLSSAGSANRRSATAAVTPSAGAATASRARLKGLETSPPSATATRSRISSVHHHQRGSEPLQMYYGVLHEFSGLSQDMQSSVIIAPASVPMDSVEMDAAVAGGGQSSSPFRRRQAIPNPLKSNERLSIGTSRPASMIGAAVPGLSYSAEGAEDAEKAESATKAANADADAAAVSPSEQAIASIAAENEDLDMRMNDGEMLSGSNAVFARGKSQPVSYVPELDTGFIPRMTTPQPPLVRHQSPIQASMPDAKLRLSPDTSAGGPLSHRSDFISSNHQLGALLGINDDTTAAAAAANAGSKTLHHSTPSTPLQRQNTAVLGPGGGRLGRQRAASVTVGDRIVGDIGQGVCVLVGISHEDTKEDLEYMAKKILSIRVFDDENGSMWKKSVKDLNLQVLCVSQFTLYGKTTKGSKPDFHEAMKSSESKQVFDDFVNRLGQLYDPEKIQTGEFGAMMRVSLVNDGPVTLELDSRKFSYDKPNEQQAAKAAKAVAKEQRRQGFSQKSNGLNAGHQV</sequence>
<dbReference type="Proteomes" id="UP001145021">
    <property type="component" value="Unassembled WGS sequence"/>
</dbReference>
<comment type="similarity">
    <text evidence="2 5">Belongs to the DTD family.</text>
</comment>
<dbReference type="InterPro" id="IPR003732">
    <property type="entry name" value="Daa-tRNA_deacyls_DTD"/>
</dbReference>
<dbReference type="SUPFAM" id="SSF69500">
    <property type="entry name" value="DTD-like"/>
    <property type="match status" value="1"/>
</dbReference>
<keyword evidence="5" id="KW-0820">tRNA-binding</keyword>
<evidence type="ECO:0000256" key="1">
    <source>
        <dbReference type="ARBA" id="ARBA00005246"/>
    </source>
</evidence>